<evidence type="ECO:0000256" key="2">
    <source>
        <dbReference type="ARBA" id="ARBA00006039"/>
    </source>
</evidence>
<dbReference type="AlphaFoldDB" id="A0A409WD80"/>
<evidence type="ECO:0000256" key="8">
    <source>
        <dbReference type="RuleBase" id="RU365078"/>
    </source>
</evidence>
<evidence type="ECO:0000256" key="3">
    <source>
        <dbReference type="ARBA" id="ARBA00021859"/>
    </source>
</evidence>
<dbReference type="InterPro" id="IPR019771">
    <property type="entry name" value="F-actin_capping_bsu_CS"/>
</dbReference>
<dbReference type="GO" id="GO:0008290">
    <property type="term" value="C:F-actin capping protein complex"/>
    <property type="evidence" value="ECO:0007669"/>
    <property type="project" value="UniProtKB-UniRule"/>
</dbReference>
<evidence type="ECO:0000256" key="9">
    <source>
        <dbReference type="SAM" id="MobiDB-lite"/>
    </source>
</evidence>
<evidence type="ECO:0000256" key="6">
    <source>
        <dbReference type="ARBA" id="ARBA00023203"/>
    </source>
</evidence>
<keyword evidence="5 8" id="KW-0963">Cytoplasm</keyword>
<dbReference type="Pfam" id="PF01115">
    <property type="entry name" value="F_actin_cap_B"/>
    <property type="match status" value="1"/>
</dbReference>
<comment type="caution">
    <text evidence="10">The sequence shown here is derived from an EMBL/GenBank/DDBJ whole genome shotgun (WGS) entry which is preliminary data.</text>
</comment>
<sequence>MTEVIDSMLDLMRRLPPTRTEENVQALVNICPDEADELLQSVDQPLQVMIDKTTGREYLACDYNRDGESYRSPWSNEYDPPLDDGAVPSSKMRKLEIQANEAFDTYREMYYEGGQSSVYLWDPEDGTGGGSFAGVVVLKKTMSPSSPNEPSGSWDSIHVFETAERGRTAHYKLTSTVMLHLITRRGSENDNKAPTEKNGPENLKREGEVSLSGSMTRQAEQDCPLTDASSHISNIGKMIEDMEIKMRNLLQEVYFGKTRDIVYDLRSVDDLEKARRQRDLQKELVGFIKR</sequence>
<proteinExistence type="inferred from homology"/>
<dbReference type="PRINTS" id="PR00192">
    <property type="entry name" value="FACTINCAPB"/>
</dbReference>
<evidence type="ECO:0000256" key="1">
    <source>
        <dbReference type="ARBA" id="ARBA00004245"/>
    </source>
</evidence>
<keyword evidence="11" id="KW-1185">Reference proteome</keyword>
<reference evidence="10 11" key="1">
    <citation type="journal article" date="2018" name="Evol. Lett.">
        <title>Horizontal gene cluster transfer increased hallucinogenic mushroom diversity.</title>
        <authorList>
            <person name="Reynolds H.T."/>
            <person name="Vijayakumar V."/>
            <person name="Gluck-Thaler E."/>
            <person name="Korotkin H.B."/>
            <person name="Matheny P.B."/>
            <person name="Slot J.C."/>
        </authorList>
    </citation>
    <scope>NUCLEOTIDE SEQUENCE [LARGE SCALE GENOMIC DNA]</scope>
    <source>
        <strain evidence="10 11">SRW20</strain>
    </source>
</reference>
<comment type="function">
    <text evidence="8">F-actin-capping proteins bind in a Ca(2+)-independent manner to the fast growing ends of actin filaments (barbed end) thereby blocking the exchange of subunits at these ends. Unlike other capping proteins (such as gelsolin and severin), these proteins do not sever actin filaments.</text>
</comment>
<dbReference type="InParanoid" id="A0A409WD80"/>
<feature type="region of interest" description="Disordered" evidence="9">
    <location>
        <begin position="184"/>
        <end position="227"/>
    </location>
</feature>
<evidence type="ECO:0000313" key="11">
    <source>
        <dbReference type="Proteomes" id="UP000284706"/>
    </source>
</evidence>
<dbReference type="FunCoup" id="A0A409WD80">
    <property type="interactions" value="391"/>
</dbReference>
<evidence type="ECO:0000313" key="10">
    <source>
        <dbReference type="EMBL" id="PPQ76449.1"/>
    </source>
</evidence>
<comment type="subcellular location">
    <subcellularLocation>
        <location evidence="1 8">Cytoplasm</location>
        <location evidence="1 8">Cytoskeleton</location>
    </subcellularLocation>
</comment>
<organism evidence="10 11">
    <name type="scientific">Gymnopilus dilepis</name>
    <dbReference type="NCBI Taxonomy" id="231916"/>
    <lineage>
        <taxon>Eukaryota</taxon>
        <taxon>Fungi</taxon>
        <taxon>Dikarya</taxon>
        <taxon>Basidiomycota</taxon>
        <taxon>Agaricomycotina</taxon>
        <taxon>Agaricomycetes</taxon>
        <taxon>Agaricomycetidae</taxon>
        <taxon>Agaricales</taxon>
        <taxon>Agaricineae</taxon>
        <taxon>Hymenogastraceae</taxon>
        <taxon>Gymnopilus</taxon>
    </lineage>
</organism>
<evidence type="ECO:0000256" key="4">
    <source>
        <dbReference type="ARBA" id="ARBA00022467"/>
    </source>
</evidence>
<keyword evidence="4 8" id="KW-0117">Actin capping</keyword>
<evidence type="ECO:0000256" key="5">
    <source>
        <dbReference type="ARBA" id="ARBA00022490"/>
    </source>
</evidence>
<dbReference type="EMBL" id="NHYE01005158">
    <property type="protein sequence ID" value="PPQ76449.1"/>
    <property type="molecule type" value="Genomic_DNA"/>
</dbReference>
<dbReference type="Gene3D" id="1.20.58.570">
    <property type="match status" value="1"/>
</dbReference>
<dbReference type="FunFam" id="1.20.58.570:FF:000001">
    <property type="entry name" value="F-actin-capping protein subunit beta"/>
    <property type="match status" value="1"/>
</dbReference>
<name>A0A409WD80_9AGAR</name>
<comment type="subunit">
    <text evidence="8">Heterodimer of an alpha and a beta subunit.</text>
</comment>
<dbReference type="SUPFAM" id="SSF90096">
    <property type="entry name" value="Subunits of heterodimeric actin filament capping protein Capz"/>
    <property type="match status" value="1"/>
</dbReference>
<dbReference type="GO" id="GO:0000902">
    <property type="term" value="P:cell morphogenesis"/>
    <property type="evidence" value="ECO:0007669"/>
    <property type="project" value="TreeGrafter"/>
</dbReference>
<dbReference type="STRING" id="231916.A0A409WD80"/>
<dbReference type="InterPro" id="IPR042276">
    <property type="entry name" value="CapZ_alpha/beta_2"/>
</dbReference>
<dbReference type="GO" id="GO:0005737">
    <property type="term" value="C:cytoplasm"/>
    <property type="evidence" value="ECO:0007669"/>
    <property type="project" value="InterPro"/>
</dbReference>
<feature type="compositionally biased region" description="Basic and acidic residues" evidence="9">
    <location>
        <begin position="185"/>
        <end position="208"/>
    </location>
</feature>
<gene>
    <name evidence="10" type="ORF">CVT26_012961</name>
</gene>
<dbReference type="OrthoDB" id="9979678at2759"/>
<dbReference type="InterPro" id="IPR001698">
    <property type="entry name" value="CAPZB"/>
</dbReference>
<protein>
    <recommendedName>
        <fullName evidence="3 8">F-actin-capping protein subunit beta</fullName>
    </recommendedName>
</protein>
<evidence type="ECO:0000256" key="7">
    <source>
        <dbReference type="ARBA" id="ARBA00023212"/>
    </source>
</evidence>
<dbReference type="PANTHER" id="PTHR10619:SF0">
    <property type="entry name" value="F-ACTIN-CAPPING PROTEIN SUBUNIT BETA ISOFORMS 1 AND 2"/>
    <property type="match status" value="1"/>
</dbReference>
<dbReference type="PANTHER" id="PTHR10619">
    <property type="entry name" value="F-ACTIN-CAPPING PROTEIN SUBUNIT BETA"/>
    <property type="match status" value="1"/>
</dbReference>
<dbReference type="GO" id="GO:0030036">
    <property type="term" value="P:actin cytoskeleton organization"/>
    <property type="evidence" value="ECO:0007669"/>
    <property type="project" value="InterPro"/>
</dbReference>
<comment type="similarity">
    <text evidence="2 8">Belongs to the F-actin-capping protein beta subunit family.</text>
</comment>
<dbReference type="Gene3D" id="3.90.1150.210">
    <property type="entry name" value="F-actin capping protein, beta subunit"/>
    <property type="match status" value="1"/>
</dbReference>
<dbReference type="Proteomes" id="UP000284706">
    <property type="component" value="Unassembled WGS sequence"/>
</dbReference>
<dbReference type="InterPro" id="IPR037282">
    <property type="entry name" value="CapZ_alpha/beta"/>
</dbReference>
<dbReference type="InterPro" id="IPR043175">
    <property type="entry name" value="CAPZB_N"/>
</dbReference>
<keyword evidence="7 8" id="KW-0206">Cytoskeleton</keyword>
<dbReference type="PROSITE" id="PS00231">
    <property type="entry name" value="F_ACTIN_CAPPING_BETA"/>
    <property type="match status" value="1"/>
</dbReference>
<accession>A0A409WD80</accession>
<keyword evidence="6 8" id="KW-0009">Actin-binding</keyword>
<dbReference type="GO" id="GO:0051015">
    <property type="term" value="F:actin filament binding"/>
    <property type="evidence" value="ECO:0007669"/>
    <property type="project" value="TreeGrafter"/>
</dbReference>
<dbReference type="GO" id="GO:0051016">
    <property type="term" value="P:barbed-end actin filament capping"/>
    <property type="evidence" value="ECO:0007669"/>
    <property type="project" value="UniProtKB-UniRule"/>
</dbReference>